<dbReference type="AlphaFoldDB" id="A0A7J6M0T4"/>
<organism evidence="1 2">
    <name type="scientific">Perkinsus chesapeaki</name>
    <name type="common">Clam parasite</name>
    <name type="synonym">Perkinsus andrewsi</name>
    <dbReference type="NCBI Taxonomy" id="330153"/>
    <lineage>
        <taxon>Eukaryota</taxon>
        <taxon>Sar</taxon>
        <taxon>Alveolata</taxon>
        <taxon>Perkinsozoa</taxon>
        <taxon>Perkinsea</taxon>
        <taxon>Perkinsida</taxon>
        <taxon>Perkinsidae</taxon>
        <taxon>Perkinsus</taxon>
    </lineage>
</organism>
<evidence type="ECO:0000313" key="1">
    <source>
        <dbReference type="EMBL" id="KAF4665139.1"/>
    </source>
</evidence>
<comment type="caution">
    <text evidence="1">The sequence shown here is derived from an EMBL/GenBank/DDBJ whole genome shotgun (WGS) entry which is preliminary data.</text>
</comment>
<dbReference type="Proteomes" id="UP000591131">
    <property type="component" value="Unassembled WGS sequence"/>
</dbReference>
<dbReference type="GO" id="GO:0005783">
    <property type="term" value="C:endoplasmic reticulum"/>
    <property type="evidence" value="ECO:0007669"/>
    <property type="project" value="TreeGrafter"/>
</dbReference>
<dbReference type="PANTHER" id="PTHR19316:SF18">
    <property type="entry name" value="HSP70-BINDING PROTEIN 1"/>
    <property type="match status" value="1"/>
</dbReference>
<dbReference type="InterPro" id="IPR050693">
    <property type="entry name" value="Hsp70_NEF-Inhibitors"/>
</dbReference>
<dbReference type="InterPro" id="IPR011989">
    <property type="entry name" value="ARM-like"/>
</dbReference>
<dbReference type="SUPFAM" id="SSF48371">
    <property type="entry name" value="ARM repeat"/>
    <property type="match status" value="1"/>
</dbReference>
<gene>
    <name evidence="1" type="primary">FES1</name>
    <name evidence="1" type="ORF">FOL47_004782</name>
</gene>
<protein>
    <submittedName>
        <fullName evidence="1">Hsp70 nucleotide exchange factor fes1</fullName>
    </submittedName>
</protein>
<dbReference type="PANTHER" id="PTHR19316">
    <property type="entry name" value="PROTEIN FOLDING REGULATOR"/>
    <property type="match status" value="1"/>
</dbReference>
<name>A0A7J6M0T4_PERCH</name>
<keyword evidence="2" id="KW-1185">Reference proteome</keyword>
<dbReference type="GO" id="GO:0000774">
    <property type="term" value="F:adenyl-nucleotide exchange factor activity"/>
    <property type="evidence" value="ECO:0007669"/>
    <property type="project" value="TreeGrafter"/>
</dbReference>
<dbReference type="InterPro" id="IPR016024">
    <property type="entry name" value="ARM-type_fold"/>
</dbReference>
<reference evidence="1 2" key="1">
    <citation type="submission" date="2020-04" db="EMBL/GenBank/DDBJ databases">
        <title>Perkinsus chesapeaki whole genome sequence.</title>
        <authorList>
            <person name="Bogema D.R."/>
        </authorList>
    </citation>
    <scope>NUCLEOTIDE SEQUENCE [LARGE SCALE GENOMIC DNA]</scope>
    <source>
        <strain evidence="1">ATCC PRA-425</strain>
    </source>
</reference>
<dbReference type="Gene3D" id="1.25.10.10">
    <property type="entry name" value="Leucine-rich Repeat Variant"/>
    <property type="match status" value="1"/>
</dbReference>
<evidence type="ECO:0000313" key="2">
    <source>
        <dbReference type="Proteomes" id="UP000591131"/>
    </source>
</evidence>
<dbReference type="OrthoDB" id="10250458at2759"/>
<sequence>MTVLVLTTAVGDGDAGGLQLIHIDTPEAEEKQQAPVHLQQGRDDGLEDLLHASIRYSDPERMKELAEEYKKSGKTIADVLGEDFLKNFLTDPSVIMQNIVNEALVDVPANRTVEERVNLLEQLVDLVSQVDNAMNLNKMGGLRPLVHLFAGDGGNATASERTAAGWALGTALSNNEGVQSILLEEFPDALDVMFKTLNESVNNDEPGLAAKSAFCLSALIRNNFALQEAAGESSQLRLLVDNFDRYGPAVGSKIATLLTTVIRQQQDNNTHDNATLARWIGSDKLRATVPGISEQQFVSEDRGGYSLDQAARVIQFLDAASELEGEQRTDEFQSSVGELRAKWKKWCQEEMGSDDKWCSQFDGNENAQKAASNTDKDEL</sequence>
<proteinExistence type="predicted"/>
<dbReference type="EMBL" id="JAAPAO010000270">
    <property type="protein sequence ID" value="KAF4665139.1"/>
    <property type="molecule type" value="Genomic_DNA"/>
</dbReference>
<accession>A0A7J6M0T4</accession>